<evidence type="ECO:0000313" key="3">
    <source>
        <dbReference type="EMBL" id="CBY34041.1"/>
    </source>
</evidence>
<dbReference type="AlphaFoldDB" id="E4XW84"/>
<keyword evidence="1" id="KW-1133">Transmembrane helix</keyword>
<organism evidence="2">
    <name type="scientific">Oikopleura dioica</name>
    <name type="common">Tunicate</name>
    <dbReference type="NCBI Taxonomy" id="34765"/>
    <lineage>
        <taxon>Eukaryota</taxon>
        <taxon>Metazoa</taxon>
        <taxon>Chordata</taxon>
        <taxon>Tunicata</taxon>
        <taxon>Appendicularia</taxon>
        <taxon>Copelata</taxon>
        <taxon>Oikopleuridae</taxon>
        <taxon>Oikopleura</taxon>
    </lineage>
</organism>
<dbReference type="InParanoid" id="E4XW84"/>
<keyword evidence="4" id="KW-1185">Reference proteome</keyword>
<evidence type="ECO:0000256" key="1">
    <source>
        <dbReference type="SAM" id="Phobius"/>
    </source>
</evidence>
<reference evidence="2" key="1">
    <citation type="journal article" date="2010" name="Science">
        <title>Plasticity of animal genome architecture unmasked by rapid evolution of a pelagic tunicate.</title>
        <authorList>
            <person name="Denoeud F."/>
            <person name="Henriet S."/>
            <person name="Mungpakdee S."/>
            <person name="Aury J.M."/>
            <person name="Da Silva C."/>
            <person name="Brinkmann H."/>
            <person name="Mikhaleva J."/>
            <person name="Olsen L.C."/>
            <person name="Jubin C."/>
            <person name="Canestro C."/>
            <person name="Bouquet J.M."/>
            <person name="Danks G."/>
            <person name="Poulain J."/>
            <person name="Campsteijn C."/>
            <person name="Adamski M."/>
            <person name="Cross I."/>
            <person name="Yadetie F."/>
            <person name="Muffato M."/>
            <person name="Louis A."/>
            <person name="Butcher S."/>
            <person name="Tsagkogeorga G."/>
            <person name="Konrad A."/>
            <person name="Singh S."/>
            <person name="Jensen M.F."/>
            <person name="Cong E.H."/>
            <person name="Eikeseth-Otteraa H."/>
            <person name="Noel B."/>
            <person name="Anthouard V."/>
            <person name="Porcel B.M."/>
            <person name="Kachouri-Lafond R."/>
            <person name="Nishino A."/>
            <person name="Ugolini M."/>
            <person name="Chourrout P."/>
            <person name="Nishida H."/>
            <person name="Aasland R."/>
            <person name="Huzurbazar S."/>
            <person name="Westhof E."/>
            <person name="Delsuc F."/>
            <person name="Lehrach H."/>
            <person name="Reinhardt R."/>
            <person name="Weissenbach J."/>
            <person name="Roy S.W."/>
            <person name="Artiguenave F."/>
            <person name="Postlethwait J.H."/>
            <person name="Manak J.R."/>
            <person name="Thompson E.M."/>
            <person name="Jaillon O."/>
            <person name="Du Pasquier L."/>
            <person name="Boudinot P."/>
            <person name="Liberles D.A."/>
            <person name="Volff J.N."/>
            <person name="Philippe H."/>
            <person name="Lenhard B."/>
            <person name="Roest Crollius H."/>
            <person name="Wincker P."/>
            <person name="Chourrout D."/>
        </authorList>
    </citation>
    <scope>NUCLEOTIDE SEQUENCE [LARGE SCALE GENOMIC DNA]</scope>
</reference>
<sequence length="127" mass="14704">MLRRSLAARVFSRTGAVQQAPKVVEIVEGSFQRSTAKGYLATPPIWSQQYDMGSRMSMIWWGMLALFTVHFAYWEFGFVRRTTAAHERRIEMTLSEPEGLMYCDAVLNAKIRELHRVRAAEEEDEDE</sequence>
<feature type="transmembrane region" description="Helical" evidence="1">
    <location>
        <begin position="58"/>
        <end position="79"/>
    </location>
</feature>
<dbReference type="Proteomes" id="UP000011014">
    <property type="component" value="Unassembled WGS sequence"/>
</dbReference>
<evidence type="ECO:0000313" key="2">
    <source>
        <dbReference type="EMBL" id="CBY13939.1"/>
    </source>
</evidence>
<dbReference type="OrthoDB" id="10279851at2759"/>
<protein>
    <submittedName>
        <fullName evidence="2">Uncharacterized protein</fullName>
    </submittedName>
</protein>
<keyword evidence="1" id="KW-0812">Transmembrane</keyword>
<keyword evidence="1" id="KW-0472">Membrane</keyword>
<name>E4XW84_OIKDI</name>
<dbReference type="Proteomes" id="UP000001307">
    <property type="component" value="Unassembled WGS sequence"/>
</dbReference>
<evidence type="ECO:0000313" key="4">
    <source>
        <dbReference type="Proteomes" id="UP000001307"/>
    </source>
</evidence>
<proteinExistence type="predicted"/>
<gene>
    <name evidence="2" type="ORF">GSOID_T00006900001</name>
    <name evidence="3" type="ORF">GSOID_T00022019001</name>
</gene>
<dbReference type="EMBL" id="FN654470">
    <property type="protein sequence ID" value="CBY34041.1"/>
    <property type="molecule type" value="Genomic_DNA"/>
</dbReference>
<accession>E4XW84</accession>
<dbReference type="EMBL" id="FN653237">
    <property type="protein sequence ID" value="CBY13939.1"/>
    <property type="molecule type" value="Genomic_DNA"/>
</dbReference>